<evidence type="ECO:0000256" key="6">
    <source>
        <dbReference type="ARBA" id="ARBA00023136"/>
    </source>
</evidence>
<dbReference type="InterPro" id="IPR050746">
    <property type="entry name" value="DAACS"/>
</dbReference>
<evidence type="ECO:0000256" key="3">
    <source>
        <dbReference type="ARBA" id="ARBA00022448"/>
    </source>
</evidence>
<keyword evidence="3 7" id="KW-0813">Transport</keyword>
<keyword evidence="7" id="KW-0769">Symport</keyword>
<dbReference type="Pfam" id="PF00375">
    <property type="entry name" value="SDF"/>
    <property type="match status" value="1"/>
</dbReference>
<dbReference type="GO" id="GO:0005886">
    <property type="term" value="C:plasma membrane"/>
    <property type="evidence" value="ECO:0007669"/>
    <property type="project" value="TreeGrafter"/>
</dbReference>
<accession>A0A3P7MPE7</accession>
<dbReference type="AlphaFoldDB" id="A0A3P7MPE7"/>
<proteinExistence type="inferred from homology"/>
<dbReference type="Proteomes" id="UP000271889">
    <property type="component" value="Unassembled WGS sequence"/>
</dbReference>
<dbReference type="SUPFAM" id="SSF118215">
    <property type="entry name" value="Proton glutamate symport protein"/>
    <property type="match status" value="1"/>
</dbReference>
<keyword evidence="6 7" id="KW-0472">Membrane</keyword>
<feature type="transmembrane region" description="Helical" evidence="7">
    <location>
        <begin position="119"/>
        <end position="144"/>
    </location>
</feature>
<dbReference type="PRINTS" id="PR00173">
    <property type="entry name" value="EDTRNSPORT"/>
</dbReference>
<reference evidence="8 9" key="1">
    <citation type="submission" date="2018-11" db="EMBL/GenBank/DDBJ databases">
        <authorList>
            <consortium name="Pathogen Informatics"/>
        </authorList>
    </citation>
    <scope>NUCLEOTIDE SEQUENCE [LARGE SCALE GENOMIC DNA]</scope>
</reference>
<sequence length="145" mass="15771">MHEIGARSLHAFINRINVAIDCIFGDECPRLADVYLLDESYLLGRNSALRGNRIYLHCSNQWNGIIDRAGVDSECSSKTELYATHTNGLIPLNVYMTVFSVTATLASIGAASIPSAGLVTMMIVLTALGLPVNDISLIIAIDWFL</sequence>
<dbReference type="GO" id="GO:0015175">
    <property type="term" value="F:neutral L-amino acid transmembrane transporter activity"/>
    <property type="evidence" value="ECO:0007669"/>
    <property type="project" value="TreeGrafter"/>
</dbReference>
<dbReference type="InterPro" id="IPR036458">
    <property type="entry name" value="Na:dicarbo_symporter_sf"/>
</dbReference>
<dbReference type="GO" id="GO:0015501">
    <property type="term" value="F:glutamate:sodium symporter activity"/>
    <property type="evidence" value="ECO:0007669"/>
    <property type="project" value="TreeGrafter"/>
</dbReference>
<feature type="transmembrane region" description="Helical" evidence="7">
    <location>
        <begin position="92"/>
        <end position="113"/>
    </location>
</feature>
<name>A0A3P7MPE7_CYLGO</name>
<comment type="similarity">
    <text evidence="2 7">Belongs to the dicarboxylate/amino acid:cation symporter (DAACS) (TC 2.A.23) family.</text>
</comment>
<comment type="caution">
    <text evidence="7">Lacks conserved residue(s) required for the propagation of feature annotation.</text>
</comment>
<evidence type="ECO:0000313" key="8">
    <source>
        <dbReference type="EMBL" id="VDN28470.1"/>
    </source>
</evidence>
<evidence type="ECO:0000313" key="9">
    <source>
        <dbReference type="Proteomes" id="UP000271889"/>
    </source>
</evidence>
<dbReference type="EMBL" id="UYRV01113793">
    <property type="protein sequence ID" value="VDN28470.1"/>
    <property type="molecule type" value="Genomic_DNA"/>
</dbReference>
<evidence type="ECO:0000256" key="2">
    <source>
        <dbReference type="ARBA" id="ARBA00006148"/>
    </source>
</evidence>
<evidence type="ECO:0000256" key="4">
    <source>
        <dbReference type="ARBA" id="ARBA00022692"/>
    </source>
</evidence>
<gene>
    <name evidence="8" type="ORF">CGOC_LOCUS10969</name>
</gene>
<organism evidence="8 9">
    <name type="scientific">Cylicostephanus goldi</name>
    <name type="common">Nematode worm</name>
    <dbReference type="NCBI Taxonomy" id="71465"/>
    <lineage>
        <taxon>Eukaryota</taxon>
        <taxon>Metazoa</taxon>
        <taxon>Ecdysozoa</taxon>
        <taxon>Nematoda</taxon>
        <taxon>Chromadorea</taxon>
        <taxon>Rhabditida</taxon>
        <taxon>Rhabditina</taxon>
        <taxon>Rhabditomorpha</taxon>
        <taxon>Strongyloidea</taxon>
        <taxon>Strongylidae</taxon>
        <taxon>Cylicostephanus</taxon>
    </lineage>
</organism>
<evidence type="ECO:0000256" key="7">
    <source>
        <dbReference type="RuleBase" id="RU361216"/>
    </source>
</evidence>
<protein>
    <recommendedName>
        <fullName evidence="7">Amino acid transporter</fullName>
    </recommendedName>
</protein>
<comment type="subcellular location">
    <subcellularLocation>
        <location evidence="1 7">Membrane</location>
        <topology evidence="1 7">Multi-pass membrane protein</topology>
    </subcellularLocation>
</comment>
<dbReference type="PANTHER" id="PTHR11958:SF63">
    <property type="entry name" value="AMINO ACID TRANSPORTER"/>
    <property type="match status" value="1"/>
</dbReference>
<dbReference type="GO" id="GO:0005313">
    <property type="term" value="F:L-glutamate transmembrane transporter activity"/>
    <property type="evidence" value="ECO:0007669"/>
    <property type="project" value="TreeGrafter"/>
</dbReference>
<keyword evidence="9" id="KW-1185">Reference proteome</keyword>
<keyword evidence="4 7" id="KW-0812">Transmembrane</keyword>
<keyword evidence="5 7" id="KW-1133">Transmembrane helix</keyword>
<dbReference type="Gene3D" id="1.10.3860.10">
    <property type="entry name" value="Sodium:dicarboxylate symporter"/>
    <property type="match status" value="1"/>
</dbReference>
<dbReference type="InterPro" id="IPR001991">
    <property type="entry name" value="Na-dicarboxylate_symporter"/>
</dbReference>
<dbReference type="PANTHER" id="PTHR11958">
    <property type="entry name" value="SODIUM/DICARBOXYLATE SYMPORTER-RELATED"/>
    <property type="match status" value="1"/>
</dbReference>
<evidence type="ECO:0000256" key="1">
    <source>
        <dbReference type="ARBA" id="ARBA00004141"/>
    </source>
</evidence>
<evidence type="ECO:0000256" key="5">
    <source>
        <dbReference type="ARBA" id="ARBA00022989"/>
    </source>
</evidence>